<dbReference type="InterPro" id="IPR018060">
    <property type="entry name" value="HTH_AraC"/>
</dbReference>
<evidence type="ECO:0000259" key="5">
    <source>
        <dbReference type="PROSITE" id="PS01124"/>
    </source>
</evidence>
<feature type="domain" description="HTH araC/xylS-type" evidence="5">
    <location>
        <begin position="192"/>
        <end position="290"/>
    </location>
</feature>
<reference evidence="6" key="1">
    <citation type="submission" date="2021-01" db="EMBL/GenBank/DDBJ databases">
        <title>Whole genome shotgun sequence of Dactylosporangium siamense NBRC 106093.</title>
        <authorList>
            <person name="Komaki H."/>
            <person name="Tamura T."/>
        </authorList>
    </citation>
    <scope>NUCLEOTIDE SEQUENCE</scope>
    <source>
        <strain evidence="6">NBRC 106093</strain>
    </source>
</reference>
<evidence type="ECO:0000256" key="1">
    <source>
        <dbReference type="ARBA" id="ARBA00023015"/>
    </source>
</evidence>
<keyword evidence="7" id="KW-1185">Reference proteome</keyword>
<protein>
    <submittedName>
        <fullName evidence="6">AraC family transcriptional regulator</fullName>
    </submittedName>
</protein>
<dbReference type="GO" id="GO:0003700">
    <property type="term" value="F:DNA-binding transcription factor activity"/>
    <property type="evidence" value="ECO:0007669"/>
    <property type="project" value="InterPro"/>
</dbReference>
<evidence type="ECO:0000256" key="2">
    <source>
        <dbReference type="ARBA" id="ARBA00023125"/>
    </source>
</evidence>
<dbReference type="InterPro" id="IPR014710">
    <property type="entry name" value="RmlC-like_jellyroll"/>
</dbReference>
<keyword evidence="1" id="KW-0805">Transcription regulation</keyword>
<keyword evidence="4" id="KW-0804">Transcription</keyword>
<dbReference type="RefSeq" id="WP_239136490.1">
    <property type="nucleotide sequence ID" value="NZ_BAAAVW010000008.1"/>
</dbReference>
<gene>
    <name evidence="6" type="ORF">Dsi01nite_077400</name>
</gene>
<dbReference type="InterPro" id="IPR037923">
    <property type="entry name" value="HTH-like"/>
</dbReference>
<keyword evidence="2" id="KW-0238">DNA-binding</keyword>
<dbReference type="InterPro" id="IPR018062">
    <property type="entry name" value="HTH_AraC-typ_CS"/>
</dbReference>
<dbReference type="AlphaFoldDB" id="A0A919PT62"/>
<dbReference type="SUPFAM" id="SSF46689">
    <property type="entry name" value="Homeodomain-like"/>
    <property type="match status" value="1"/>
</dbReference>
<dbReference type="InterPro" id="IPR020449">
    <property type="entry name" value="Tscrpt_reg_AraC-type_HTH"/>
</dbReference>
<evidence type="ECO:0000256" key="3">
    <source>
        <dbReference type="ARBA" id="ARBA00023159"/>
    </source>
</evidence>
<comment type="caution">
    <text evidence="6">The sequence shown here is derived from an EMBL/GenBank/DDBJ whole genome shotgun (WGS) entry which is preliminary data.</text>
</comment>
<evidence type="ECO:0000256" key="4">
    <source>
        <dbReference type="ARBA" id="ARBA00023163"/>
    </source>
</evidence>
<dbReference type="PRINTS" id="PR00032">
    <property type="entry name" value="HTHARAC"/>
</dbReference>
<dbReference type="SMART" id="SM00342">
    <property type="entry name" value="HTH_ARAC"/>
    <property type="match status" value="1"/>
</dbReference>
<dbReference type="InterPro" id="IPR009057">
    <property type="entry name" value="Homeodomain-like_sf"/>
</dbReference>
<dbReference type="InterPro" id="IPR050204">
    <property type="entry name" value="AraC_XylS_family_regulators"/>
</dbReference>
<dbReference type="Pfam" id="PF12833">
    <property type="entry name" value="HTH_18"/>
    <property type="match status" value="1"/>
</dbReference>
<evidence type="ECO:0000313" key="7">
    <source>
        <dbReference type="Proteomes" id="UP000660611"/>
    </source>
</evidence>
<evidence type="ECO:0000313" key="6">
    <source>
        <dbReference type="EMBL" id="GIG49699.1"/>
    </source>
</evidence>
<dbReference type="Pfam" id="PF02311">
    <property type="entry name" value="AraC_binding"/>
    <property type="match status" value="1"/>
</dbReference>
<dbReference type="EMBL" id="BONQ01000125">
    <property type="protein sequence ID" value="GIG49699.1"/>
    <property type="molecule type" value="Genomic_DNA"/>
</dbReference>
<dbReference type="Gene3D" id="1.10.10.60">
    <property type="entry name" value="Homeodomain-like"/>
    <property type="match status" value="1"/>
</dbReference>
<dbReference type="GO" id="GO:0043565">
    <property type="term" value="F:sequence-specific DNA binding"/>
    <property type="evidence" value="ECO:0007669"/>
    <property type="project" value="InterPro"/>
</dbReference>
<accession>A0A919PT62</accession>
<keyword evidence="3" id="KW-0010">Activator</keyword>
<dbReference type="PROSITE" id="PS01124">
    <property type="entry name" value="HTH_ARAC_FAMILY_2"/>
    <property type="match status" value="1"/>
</dbReference>
<organism evidence="6 7">
    <name type="scientific">Dactylosporangium siamense</name>
    <dbReference type="NCBI Taxonomy" id="685454"/>
    <lineage>
        <taxon>Bacteria</taxon>
        <taxon>Bacillati</taxon>
        <taxon>Actinomycetota</taxon>
        <taxon>Actinomycetes</taxon>
        <taxon>Micromonosporales</taxon>
        <taxon>Micromonosporaceae</taxon>
        <taxon>Dactylosporangium</taxon>
    </lineage>
</organism>
<dbReference type="InterPro" id="IPR003313">
    <property type="entry name" value="AraC-bd"/>
</dbReference>
<proteinExistence type="predicted"/>
<sequence length="293" mass="31512">MLPRHELDVPDPAPLPFAIGSFDWFGPMARAGFPHRHSFHEIVYVTSGSGAHVVDLHAHRLRPPQLFAVAPGQVHHWQDVRGLDGWVVVFTDDALLQHPGDRRALAALAGSAGPRPRAGDAAELAALLAVMAHEYTERPAGFDTVLAALLHVLVVRMLRLLPPARLAPSVSSASSADPARSAPSPLEAGVAERFGRLLTFETGIAPTVRAYAARLGVSTSHLTEAVKASTGEPPGRLIRRAQALEARRLLAGTGLSVAQVAHAVGFADPAYFCRFFRREVGVSPGRFRDQHRH</sequence>
<dbReference type="PANTHER" id="PTHR46796">
    <property type="entry name" value="HTH-TYPE TRANSCRIPTIONAL ACTIVATOR RHAS-RELATED"/>
    <property type="match status" value="1"/>
</dbReference>
<dbReference type="SUPFAM" id="SSF51215">
    <property type="entry name" value="Regulatory protein AraC"/>
    <property type="match status" value="1"/>
</dbReference>
<dbReference type="PROSITE" id="PS00041">
    <property type="entry name" value="HTH_ARAC_FAMILY_1"/>
    <property type="match status" value="1"/>
</dbReference>
<dbReference type="Gene3D" id="2.60.120.10">
    <property type="entry name" value="Jelly Rolls"/>
    <property type="match status" value="1"/>
</dbReference>
<dbReference type="Proteomes" id="UP000660611">
    <property type="component" value="Unassembled WGS sequence"/>
</dbReference>
<name>A0A919PT62_9ACTN</name>